<evidence type="ECO:0000256" key="1">
    <source>
        <dbReference type="ARBA" id="ARBA00004496"/>
    </source>
</evidence>
<sequence length="251" mass="27936">MAQLYDAGPRAALDLGDVPDDASDATTEEDPQTVEAFVRRMRKESRQLGDVFLADDEAENSRRRSTASDLPETKETMPVEWARSVLADFSDLRLALEAHAAAGVGGKNGPRMPVPRLKDSRGWHRFCFGDTEACPDSSDDEEETVETPQGTLPSVRLLLQFDFVMTQRLVAMHVRWLDSCALSHNRALWLYALLARLHKPLHRDTCAVLRQLVKRLLALRDSCDEPAALNALLALAGRYFDQASADEIGSF</sequence>
<evidence type="ECO:0000256" key="2">
    <source>
        <dbReference type="ARBA" id="ARBA00022490"/>
    </source>
</evidence>
<dbReference type="EMBL" id="CAKKNE010000002">
    <property type="protein sequence ID" value="CAH0369404.1"/>
    <property type="molecule type" value="Genomic_DNA"/>
</dbReference>
<keyword evidence="3" id="KW-0507">mRNA processing</keyword>
<dbReference type="Gene3D" id="1.20.58.1070">
    <property type="match status" value="1"/>
</dbReference>
<dbReference type="GO" id="GO:0032797">
    <property type="term" value="C:SMN complex"/>
    <property type="evidence" value="ECO:0007669"/>
    <property type="project" value="TreeGrafter"/>
</dbReference>
<reference evidence="8" key="1">
    <citation type="submission" date="2021-11" db="EMBL/GenBank/DDBJ databases">
        <authorList>
            <consortium name="Genoscope - CEA"/>
            <person name="William W."/>
        </authorList>
    </citation>
    <scope>NUCLEOTIDE SEQUENCE</scope>
</reference>
<organism evidence="8 9">
    <name type="scientific">Pelagomonas calceolata</name>
    <dbReference type="NCBI Taxonomy" id="35677"/>
    <lineage>
        <taxon>Eukaryota</taxon>
        <taxon>Sar</taxon>
        <taxon>Stramenopiles</taxon>
        <taxon>Ochrophyta</taxon>
        <taxon>Pelagophyceae</taxon>
        <taxon>Pelagomonadales</taxon>
        <taxon>Pelagomonadaceae</taxon>
        <taxon>Pelagomonas</taxon>
    </lineage>
</organism>
<dbReference type="AlphaFoldDB" id="A0A8J2SK42"/>
<evidence type="ECO:0000256" key="7">
    <source>
        <dbReference type="SAM" id="MobiDB-lite"/>
    </source>
</evidence>
<comment type="caution">
    <text evidence="8">The sequence shown here is derived from an EMBL/GenBank/DDBJ whole genome shotgun (WGS) entry which is preliminary data.</text>
</comment>
<keyword evidence="9" id="KW-1185">Reference proteome</keyword>
<dbReference type="PIRSF" id="PIRSF038038">
    <property type="entry name" value="SMN_Gemin2"/>
    <property type="match status" value="1"/>
</dbReference>
<feature type="region of interest" description="Disordered" evidence="7">
    <location>
        <begin position="48"/>
        <end position="74"/>
    </location>
</feature>
<dbReference type="PANTHER" id="PTHR12794:SF0">
    <property type="entry name" value="GEM-ASSOCIATED PROTEIN 2"/>
    <property type="match status" value="1"/>
</dbReference>
<dbReference type="InterPro" id="IPR017364">
    <property type="entry name" value="GEMIN2"/>
</dbReference>
<evidence type="ECO:0000256" key="5">
    <source>
        <dbReference type="ARBA" id="ARBA00025758"/>
    </source>
</evidence>
<evidence type="ECO:0000256" key="3">
    <source>
        <dbReference type="ARBA" id="ARBA00022664"/>
    </source>
</evidence>
<dbReference type="Pfam" id="PF04938">
    <property type="entry name" value="SIP1"/>
    <property type="match status" value="1"/>
</dbReference>
<dbReference type="GO" id="GO:0005681">
    <property type="term" value="C:spliceosomal complex"/>
    <property type="evidence" value="ECO:0007669"/>
    <property type="project" value="InterPro"/>
</dbReference>
<evidence type="ECO:0000313" key="8">
    <source>
        <dbReference type="EMBL" id="CAH0369404.1"/>
    </source>
</evidence>
<protein>
    <recommendedName>
        <fullName evidence="6">Gem-associated protein 2</fullName>
    </recommendedName>
</protein>
<dbReference type="OrthoDB" id="428895at2759"/>
<dbReference type="InterPro" id="IPR035426">
    <property type="entry name" value="Gemin2/Brr1"/>
</dbReference>
<proteinExistence type="inferred from homology"/>
<evidence type="ECO:0000256" key="4">
    <source>
        <dbReference type="ARBA" id="ARBA00023187"/>
    </source>
</evidence>
<comment type="subcellular location">
    <subcellularLocation>
        <location evidence="1">Cytoplasm</location>
    </subcellularLocation>
</comment>
<comment type="similarity">
    <text evidence="5">Belongs to the gemin-2 family.</text>
</comment>
<gene>
    <name evidence="8" type="ORF">PECAL_2P25260</name>
</gene>
<name>A0A8J2SK42_9STRA</name>
<dbReference type="GO" id="GO:0000245">
    <property type="term" value="P:spliceosomal complex assembly"/>
    <property type="evidence" value="ECO:0007669"/>
    <property type="project" value="InterPro"/>
</dbReference>
<evidence type="ECO:0000256" key="6">
    <source>
        <dbReference type="ARBA" id="ARBA00047179"/>
    </source>
</evidence>
<evidence type="ECO:0000313" key="9">
    <source>
        <dbReference type="Proteomes" id="UP000789595"/>
    </source>
</evidence>
<dbReference type="GO" id="GO:0000387">
    <property type="term" value="P:spliceosomal snRNP assembly"/>
    <property type="evidence" value="ECO:0007669"/>
    <property type="project" value="InterPro"/>
</dbReference>
<dbReference type="Proteomes" id="UP000789595">
    <property type="component" value="Unassembled WGS sequence"/>
</dbReference>
<accession>A0A8J2SK42</accession>
<keyword evidence="2" id="KW-0963">Cytoplasm</keyword>
<feature type="region of interest" description="Disordered" evidence="7">
    <location>
        <begin position="1"/>
        <end position="33"/>
    </location>
</feature>
<feature type="compositionally biased region" description="Acidic residues" evidence="7">
    <location>
        <begin position="17"/>
        <end position="32"/>
    </location>
</feature>
<keyword evidence="4" id="KW-0508">mRNA splicing</keyword>
<dbReference type="PANTHER" id="PTHR12794">
    <property type="entry name" value="GEMIN2"/>
    <property type="match status" value="1"/>
</dbReference>